<gene>
    <name evidence="2" type="ORF">AALO_G00107950</name>
</gene>
<comment type="caution">
    <text evidence="2">The sequence shown here is derived from an EMBL/GenBank/DDBJ whole genome shotgun (WGS) entry which is preliminary data.</text>
</comment>
<dbReference type="AlphaFoldDB" id="A0AAV6GN73"/>
<evidence type="ECO:0000313" key="3">
    <source>
        <dbReference type="Proteomes" id="UP000823561"/>
    </source>
</evidence>
<proteinExistence type="predicted"/>
<accession>A0AAV6GN73</accession>
<dbReference type="Proteomes" id="UP000823561">
    <property type="component" value="Chromosome 8"/>
</dbReference>
<protein>
    <submittedName>
        <fullName evidence="2">Uncharacterized protein</fullName>
    </submittedName>
</protein>
<keyword evidence="3" id="KW-1185">Reference proteome</keyword>
<feature type="region of interest" description="Disordered" evidence="1">
    <location>
        <begin position="90"/>
        <end position="114"/>
    </location>
</feature>
<feature type="compositionally biased region" description="Polar residues" evidence="1">
    <location>
        <begin position="97"/>
        <end position="114"/>
    </location>
</feature>
<organism evidence="2 3">
    <name type="scientific">Alosa alosa</name>
    <name type="common">allis shad</name>
    <dbReference type="NCBI Taxonomy" id="278164"/>
    <lineage>
        <taxon>Eukaryota</taxon>
        <taxon>Metazoa</taxon>
        <taxon>Chordata</taxon>
        <taxon>Craniata</taxon>
        <taxon>Vertebrata</taxon>
        <taxon>Euteleostomi</taxon>
        <taxon>Actinopterygii</taxon>
        <taxon>Neopterygii</taxon>
        <taxon>Teleostei</taxon>
        <taxon>Clupei</taxon>
        <taxon>Clupeiformes</taxon>
        <taxon>Clupeoidei</taxon>
        <taxon>Clupeidae</taxon>
        <taxon>Alosa</taxon>
    </lineage>
</organism>
<name>A0AAV6GN73_9TELE</name>
<reference evidence="2" key="1">
    <citation type="submission" date="2020-10" db="EMBL/GenBank/DDBJ databases">
        <title>Chromosome-scale genome assembly of the Allis shad, Alosa alosa.</title>
        <authorList>
            <person name="Margot Z."/>
            <person name="Christophe K."/>
            <person name="Cabau C."/>
            <person name="Louis A."/>
            <person name="Berthelot C."/>
            <person name="Parey E."/>
            <person name="Roest Crollius H."/>
            <person name="Montfort J."/>
            <person name="Robinson-Rechavi M."/>
            <person name="Bucao C."/>
            <person name="Bouchez O."/>
            <person name="Gislard M."/>
            <person name="Lluch J."/>
            <person name="Milhes M."/>
            <person name="Lampietro C."/>
            <person name="Lopez Roques C."/>
            <person name="Donnadieu C."/>
            <person name="Braasch I."/>
            <person name="Desvignes T."/>
            <person name="Postlethwait J."/>
            <person name="Bobe J."/>
            <person name="Guiguen Y."/>
        </authorList>
    </citation>
    <scope>NUCLEOTIDE SEQUENCE</scope>
    <source>
        <strain evidence="2">M-15738</strain>
        <tissue evidence="2">Blood</tissue>
    </source>
</reference>
<evidence type="ECO:0000256" key="1">
    <source>
        <dbReference type="SAM" id="MobiDB-lite"/>
    </source>
</evidence>
<evidence type="ECO:0000313" key="2">
    <source>
        <dbReference type="EMBL" id="KAG5276638.1"/>
    </source>
</evidence>
<sequence>MTTMAAATTADQAFEDYSIYSGLSDAELIQLAIECSLSDIPSSEPSERSSYSLATASQPMPFEHETMPTLLELQQENHRALRQTALHTRNIPPAANPHQTANLPSQNRPESSHNCAGDGVRVCSWTKNNNGGLQVRLKPMESGQTTELISDWTRGIERDFSPLVNHFNGHVCYTISHLEE</sequence>
<dbReference type="EMBL" id="JADWDJ010000008">
    <property type="protein sequence ID" value="KAG5276638.1"/>
    <property type="molecule type" value="Genomic_DNA"/>
</dbReference>